<dbReference type="InterPro" id="IPR032694">
    <property type="entry name" value="CopC/D"/>
</dbReference>
<keyword evidence="6" id="KW-0812">Transmembrane</keyword>
<dbReference type="GO" id="GO:0005507">
    <property type="term" value="F:copper ion binding"/>
    <property type="evidence" value="ECO:0007669"/>
    <property type="project" value="InterPro"/>
</dbReference>
<name>A0A9W6KYG0_9PSEU</name>
<keyword evidence="2" id="KW-0479">Metal-binding</keyword>
<evidence type="ECO:0000256" key="2">
    <source>
        <dbReference type="ARBA" id="ARBA00022723"/>
    </source>
</evidence>
<reference evidence="9" key="2">
    <citation type="submission" date="2023-01" db="EMBL/GenBank/DDBJ databases">
        <authorList>
            <person name="Sun Q."/>
            <person name="Evtushenko L."/>
        </authorList>
    </citation>
    <scope>NUCLEOTIDE SEQUENCE</scope>
    <source>
        <strain evidence="9">VKM Ac-1069</strain>
    </source>
</reference>
<evidence type="ECO:0000313" key="9">
    <source>
        <dbReference type="EMBL" id="GLL08989.1"/>
    </source>
</evidence>
<evidence type="ECO:0000256" key="4">
    <source>
        <dbReference type="ARBA" id="ARBA00023008"/>
    </source>
</evidence>
<feature type="transmembrane region" description="Helical" evidence="6">
    <location>
        <begin position="160"/>
        <end position="181"/>
    </location>
</feature>
<dbReference type="GO" id="GO:0006825">
    <property type="term" value="P:copper ion transport"/>
    <property type="evidence" value="ECO:0007669"/>
    <property type="project" value="InterPro"/>
</dbReference>
<dbReference type="PANTHER" id="PTHR34820:SF4">
    <property type="entry name" value="INNER MEMBRANE PROTEIN YEBZ"/>
    <property type="match status" value="1"/>
</dbReference>
<dbReference type="Gene3D" id="2.60.40.1220">
    <property type="match status" value="1"/>
</dbReference>
<dbReference type="InterPro" id="IPR014755">
    <property type="entry name" value="Cu-Rt/internalin_Ig-like"/>
</dbReference>
<evidence type="ECO:0000256" key="5">
    <source>
        <dbReference type="SAM" id="MobiDB-lite"/>
    </source>
</evidence>
<feature type="signal peptide" evidence="7">
    <location>
        <begin position="1"/>
        <end position="27"/>
    </location>
</feature>
<keyword evidence="6" id="KW-0472">Membrane</keyword>
<feature type="domain" description="CopC" evidence="8">
    <location>
        <begin position="28"/>
        <end position="121"/>
    </location>
</feature>
<comment type="caution">
    <text evidence="9">The sequence shown here is derived from an EMBL/GenBank/DDBJ whole genome shotgun (WGS) entry which is preliminary data.</text>
</comment>
<keyword evidence="3 7" id="KW-0732">Signal</keyword>
<evidence type="ECO:0000256" key="7">
    <source>
        <dbReference type="SAM" id="SignalP"/>
    </source>
</evidence>
<dbReference type="PANTHER" id="PTHR34820">
    <property type="entry name" value="INNER MEMBRANE PROTEIN YEBZ"/>
    <property type="match status" value="1"/>
</dbReference>
<dbReference type="RefSeq" id="WP_051736975.1">
    <property type="nucleotide sequence ID" value="NZ_BAAAUZ010000015.1"/>
</dbReference>
<protein>
    <submittedName>
        <fullName evidence="9">Copper resistance protein C</fullName>
    </submittedName>
</protein>
<evidence type="ECO:0000256" key="1">
    <source>
        <dbReference type="ARBA" id="ARBA00004196"/>
    </source>
</evidence>
<keyword evidence="4" id="KW-0186">Copper</keyword>
<keyword evidence="6" id="KW-1133">Transmembrane helix</keyword>
<sequence>MIRLARFAAAGLLAGLALLLGATPALAHAEFEGSDPADGATLDTGPQKVTLTFSDTMQQGFNTITVIGPDGKDYVSGEVQAQGDEVSATVGPLGPAGRYEIGYRVLSDDGHPVSGKVGFTLTAAGTGTGSSAAPIPSADAAPSAAPAAQSAPAESGGMPVWPWIVGAVVLVGAGVAVAMRLGRS</sequence>
<reference evidence="9" key="1">
    <citation type="journal article" date="2014" name="Int. J. Syst. Evol. Microbiol.">
        <title>Complete genome sequence of Corynebacterium casei LMG S-19264T (=DSM 44701T), isolated from a smear-ripened cheese.</title>
        <authorList>
            <consortium name="US DOE Joint Genome Institute (JGI-PGF)"/>
            <person name="Walter F."/>
            <person name="Albersmeier A."/>
            <person name="Kalinowski J."/>
            <person name="Ruckert C."/>
        </authorList>
    </citation>
    <scope>NUCLEOTIDE SEQUENCE</scope>
    <source>
        <strain evidence="9">VKM Ac-1069</strain>
    </source>
</reference>
<dbReference type="GO" id="GO:0030313">
    <property type="term" value="C:cell envelope"/>
    <property type="evidence" value="ECO:0007669"/>
    <property type="project" value="UniProtKB-SubCell"/>
</dbReference>
<dbReference type="AlphaFoldDB" id="A0A9W6KYG0"/>
<evidence type="ECO:0000256" key="6">
    <source>
        <dbReference type="SAM" id="Phobius"/>
    </source>
</evidence>
<dbReference type="SUPFAM" id="SSF81296">
    <property type="entry name" value="E set domains"/>
    <property type="match status" value="1"/>
</dbReference>
<feature type="chain" id="PRO_5040917986" evidence="7">
    <location>
        <begin position="28"/>
        <end position="184"/>
    </location>
</feature>
<evidence type="ECO:0000313" key="10">
    <source>
        <dbReference type="Proteomes" id="UP001143463"/>
    </source>
</evidence>
<dbReference type="InterPro" id="IPR007348">
    <property type="entry name" value="CopC_dom"/>
</dbReference>
<dbReference type="GO" id="GO:0042597">
    <property type="term" value="C:periplasmic space"/>
    <property type="evidence" value="ECO:0007669"/>
    <property type="project" value="InterPro"/>
</dbReference>
<dbReference type="InterPro" id="IPR014756">
    <property type="entry name" value="Ig_E-set"/>
</dbReference>
<proteinExistence type="predicted"/>
<comment type="subcellular location">
    <subcellularLocation>
        <location evidence="1">Cell envelope</location>
    </subcellularLocation>
</comment>
<keyword evidence="10" id="KW-1185">Reference proteome</keyword>
<dbReference type="GO" id="GO:0046688">
    <property type="term" value="P:response to copper ion"/>
    <property type="evidence" value="ECO:0007669"/>
    <property type="project" value="InterPro"/>
</dbReference>
<accession>A0A9W6KYG0</accession>
<feature type="region of interest" description="Disordered" evidence="5">
    <location>
        <begin position="128"/>
        <end position="152"/>
    </location>
</feature>
<dbReference type="EMBL" id="BSFQ01000001">
    <property type="protein sequence ID" value="GLL08989.1"/>
    <property type="molecule type" value="Genomic_DNA"/>
</dbReference>
<evidence type="ECO:0000256" key="3">
    <source>
        <dbReference type="ARBA" id="ARBA00022729"/>
    </source>
</evidence>
<dbReference type="Pfam" id="PF04234">
    <property type="entry name" value="CopC"/>
    <property type="match status" value="1"/>
</dbReference>
<dbReference type="GO" id="GO:0005886">
    <property type="term" value="C:plasma membrane"/>
    <property type="evidence" value="ECO:0007669"/>
    <property type="project" value="TreeGrafter"/>
</dbReference>
<gene>
    <name evidence="9" type="primary">pcoC_1</name>
    <name evidence="9" type="ORF">GCM10017577_01290</name>
</gene>
<organism evidence="9 10">
    <name type="scientific">Pseudonocardia halophobica</name>
    <dbReference type="NCBI Taxonomy" id="29401"/>
    <lineage>
        <taxon>Bacteria</taxon>
        <taxon>Bacillati</taxon>
        <taxon>Actinomycetota</taxon>
        <taxon>Actinomycetes</taxon>
        <taxon>Pseudonocardiales</taxon>
        <taxon>Pseudonocardiaceae</taxon>
        <taxon>Pseudonocardia</taxon>
    </lineage>
</organism>
<dbReference type="Proteomes" id="UP001143463">
    <property type="component" value="Unassembled WGS sequence"/>
</dbReference>
<evidence type="ECO:0000259" key="8">
    <source>
        <dbReference type="Pfam" id="PF04234"/>
    </source>
</evidence>